<dbReference type="InterPro" id="IPR041535">
    <property type="entry name" value="VbhA"/>
</dbReference>
<sequence>MSDERAIENAIVSTQMEGFEVTESDRKLLMKIIKKEITLDEALKKINSSYRN</sequence>
<accession>B0MKI0</accession>
<evidence type="ECO:0000313" key="3">
    <source>
        <dbReference type="Proteomes" id="UP000005326"/>
    </source>
</evidence>
<dbReference type="EMBL" id="ABCA03000031">
    <property type="protein sequence ID" value="EDS01795.1"/>
    <property type="molecule type" value="Genomic_DNA"/>
</dbReference>
<dbReference type="AlphaFoldDB" id="B0MKI0"/>
<feature type="domain" description="Antitoxin VbhA" evidence="1">
    <location>
        <begin position="5"/>
        <end position="46"/>
    </location>
</feature>
<comment type="caution">
    <text evidence="2">The sequence shown here is derived from an EMBL/GenBank/DDBJ whole genome shotgun (WGS) entry which is preliminary data.</text>
</comment>
<reference evidence="2" key="1">
    <citation type="submission" date="2007-10" db="EMBL/GenBank/DDBJ databases">
        <authorList>
            <person name="Fulton L."/>
            <person name="Clifton S."/>
            <person name="Fulton B."/>
            <person name="Xu J."/>
            <person name="Minx P."/>
            <person name="Pepin K.H."/>
            <person name="Johnson M."/>
            <person name="Thiruvilangam P."/>
            <person name="Bhonagiri V."/>
            <person name="Nash W.E."/>
            <person name="Mardis E.R."/>
            <person name="Wilson R.K."/>
        </authorList>
    </citation>
    <scope>NUCLEOTIDE SEQUENCE [LARGE SCALE GENOMIC DNA]</scope>
    <source>
        <strain evidence="2">DSM 15702</strain>
    </source>
</reference>
<proteinExistence type="predicted"/>
<organism evidence="2 3">
    <name type="scientific">[Eubacterium] siraeum DSM 15702</name>
    <dbReference type="NCBI Taxonomy" id="428128"/>
    <lineage>
        <taxon>Bacteria</taxon>
        <taxon>Bacillati</taxon>
        <taxon>Bacillota</taxon>
        <taxon>Clostridia</taxon>
        <taxon>Eubacteriales</taxon>
        <taxon>Oscillospiraceae</taxon>
        <taxon>Oscillospiraceae incertae sedis</taxon>
    </lineage>
</organism>
<dbReference type="InterPro" id="IPR033788">
    <property type="entry name" value="VbhA-like"/>
</dbReference>
<name>B0MKI0_9FIRM</name>
<dbReference type="Gene3D" id="1.10.8.1050">
    <property type="entry name" value="Antitoxin VbhA-like"/>
    <property type="match status" value="1"/>
</dbReference>
<dbReference type="Pfam" id="PF18495">
    <property type="entry name" value="VbhA"/>
    <property type="match status" value="1"/>
</dbReference>
<dbReference type="Proteomes" id="UP000005326">
    <property type="component" value="Unassembled WGS sequence"/>
</dbReference>
<evidence type="ECO:0000313" key="2">
    <source>
        <dbReference type="EMBL" id="EDS01795.1"/>
    </source>
</evidence>
<dbReference type="CDD" id="cd11586">
    <property type="entry name" value="VbhA_like"/>
    <property type="match status" value="1"/>
</dbReference>
<keyword evidence="3" id="KW-1185">Reference proteome</keyword>
<dbReference type="InterPro" id="IPR043038">
    <property type="entry name" value="VbhA_sf"/>
</dbReference>
<reference evidence="2" key="2">
    <citation type="submission" date="2014-06" db="EMBL/GenBank/DDBJ databases">
        <title>Draft genome sequence of Eubacterium siraeum (DSM 15702).</title>
        <authorList>
            <person name="Sudarsanam P."/>
            <person name="Ley R."/>
            <person name="Guruge J."/>
            <person name="Turnbaugh P.J."/>
            <person name="Mahowald M."/>
            <person name="Liep D."/>
            <person name="Gordon J."/>
        </authorList>
    </citation>
    <scope>NUCLEOTIDE SEQUENCE</scope>
    <source>
        <strain evidence="2">DSM 15702</strain>
    </source>
</reference>
<gene>
    <name evidence="2" type="ORF">EUBSIR_00336</name>
</gene>
<evidence type="ECO:0000259" key="1">
    <source>
        <dbReference type="Pfam" id="PF18495"/>
    </source>
</evidence>
<protein>
    <recommendedName>
        <fullName evidence="1">Antitoxin VbhA domain-containing protein</fullName>
    </recommendedName>
</protein>